<dbReference type="Gene3D" id="3.30.1330.120">
    <property type="entry name" value="2-methylcitrate dehydratase PrpD"/>
    <property type="match status" value="1"/>
</dbReference>
<gene>
    <name evidence="4" type="ORF">KL86APRO_11555</name>
</gene>
<dbReference type="Pfam" id="PF03972">
    <property type="entry name" value="MmgE_PrpD_N"/>
    <property type="match status" value="1"/>
</dbReference>
<dbReference type="AlphaFoldDB" id="A0A212JS19"/>
<feature type="domain" description="MmgE/PrpD C-terminal" evidence="3">
    <location>
        <begin position="270"/>
        <end position="428"/>
    </location>
</feature>
<dbReference type="InterPro" id="IPR042188">
    <property type="entry name" value="MmgE/PrpD_sf_2"/>
</dbReference>
<reference evidence="4" key="1">
    <citation type="submission" date="2016-04" db="EMBL/GenBank/DDBJ databases">
        <authorList>
            <person name="Evans L.H."/>
            <person name="Alamgir A."/>
            <person name="Owens N."/>
            <person name="Weber N.D."/>
            <person name="Virtaneva K."/>
            <person name="Barbian K."/>
            <person name="Babar A."/>
            <person name="Rosenke K."/>
        </authorList>
    </citation>
    <scope>NUCLEOTIDE SEQUENCE</scope>
    <source>
        <strain evidence="4">86</strain>
    </source>
</reference>
<proteinExistence type="inferred from homology"/>
<dbReference type="InterPro" id="IPR045336">
    <property type="entry name" value="MmgE_PrpD_N"/>
</dbReference>
<evidence type="ECO:0000313" key="4">
    <source>
        <dbReference type="EMBL" id="SBW02217.1"/>
    </source>
</evidence>
<dbReference type="GO" id="GO:0016829">
    <property type="term" value="F:lyase activity"/>
    <property type="evidence" value="ECO:0007669"/>
    <property type="project" value="InterPro"/>
</dbReference>
<evidence type="ECO:0000256" key="1">
    <source>
        <dbReference type="ARBA" id="ARBA00006174"/>
    </source>
</evidence>
<name>A0A212JS19_9PROT</name>
<evidence type="ECO:0000259" key="2">
    <source>
        <dbReference type="Pfam" id="PF03972"/>
    </source>
</evidence>
<dbReference type="SUPFAM" id="SSF103378">
    <property type="entry name" value="2-methylcitrate dehydratase PrpD"/>
    <property type="match status" value="1"/>
</dbReference>
<dbReference type="InterPro" id="IPR005656">
    <property type="entry name" value="MmgE_PrpD"/>
</dbReference>
<dbReference type="InterPro" id="IPR045337">
    <property type="entry name" value="MmgE_PrpD_C"/>
</dbReference>
<comment type="similarity">
    <text evidence="1">Belongs to the PrpD family.</text>
</comment>
<feature type="domain" description="MmgE/PrpD N-terminal" evidence="2">
    <location>
        <begin position="11"/>
        <end position="243"/>
    </location>
</feature>
<protein>
    <submittedName>
        <fullName evidence="4">MmgE/PrpD family protein</fullName>
    </submittedName>
</protein>
<dbReference type="Pfam" id="PF19305">
    <property type="entry name" value="MmgE_PrpD_C"/>
    <property type="match status" value="1"/>
</dbReference>
<sequence length="464" mass="48313">MTAAAPWLAPLADWAASLDGATLPPAVCLRVRDAALDWWGALAAGAAHPLAARYRDALCGDGIGDASVAGDARLRPAVAAAAANAALSHLAEVDDGHRLAIMHPGVTVMPVVFALGETLDLRAADLCAGIVAGYEVGLRVGALLGKAHYAVCHVTATAGCFAAAAAAARLLRLSAAQTLRAFGHAGTQAAGLWQFLDDGAETAKAFHAATAVRNGFTAARLAESGIPGATRILEGPRGLLAAFHLAAAPAILAAPVAPPFQIQTVTIKGWPTCGQMHSCLDAVRDLLTATPVDPSAIVAVRVRGPRAQLDVAGRREPRTFEEAKFSTAFCVAFLIAEGRLDFANFSAAALGRDDVRALAARVSVAEDPAMTARFPADRPAAVEIETADGRVLRAERTFRRGDPEAPWTFPELVERFDAIAATLPGGDRAEIVAWSERLADGTARQGAALHRLFETMRPHKGETP</sequence>
<accession>A0A212JS19</accession>
<evidence type="ECO:0000259" key="3">
    <source>
        <dbReference type="Pfam" id="PF19305"/>
    </source>
</evidence>
<organism evidence="4">
    <name type="scientific">uncultured Alphaproteobacteria bacterium</name>
    <dbReference type="NCBI Taxonomy" id="91750"/>
    <lineage>
        <taxon>Bacteria</taxon>
        <taxon>Pseudomonadati</taxon>
        <taxon>Pseudomonadota</taxon>
        <taxon>Alphaproteobacteria</taxon>
        <taxon>environmental samples</taxon>
    </lineage>
</organism>
<dbReference type="EMBL" id="FLUO01000001">
    <property type="protein sequence ID" value="SBW02217.1"/>
    <property type="molecule type" value="Genomic_DNA"/>
</dbReference>
<dbReference type="Gene3D" id="1.10.4100.10">
    <property type="entry name" value="2-methylcitrate dehydratase PrpD"/>
    <property type="match status" value="1"/>
</dbReference>
<dbReference type="InterPro" id="IPR042183">
    <property type="entry name" value="MmgE/PrpD_sf_1"/>
</dbReference>
<dbReference type="PANTHER" id="PTHR16943">
    <property type="entry name" value="2-METHYLCITRATE DEHYDRATASE-RELATED"/>
    <property type="match status" value="1"/>
</dbReference>
<dbReference type="PANTHER" id="PTHR16943:SF8">
    <property type="entry name" value="2-METHYLCITRATE DEHYDRATASE"/>
    <property type="match status" value="1"/>
</dbReference>
<dbReference type="InterPro" id="IPR036148">
    <property type="entry name" value="MmgE/PrpD_sf"/>
</dbReference>